<gene>
    <name evidence="2" type="ORF">LCPAC201_01910</name>
</gene>
<protein>
    <submittedName>
        <fullName evidence="2">Sine oculis-binding protein</fullName>
    </submittedName>
</protein>
<proteinExistence type="predicted"/>
<sequence>MSSLNPVAFSSAGFISAFHNLNKNSTMKIKDWHPEVQPWIDLISDSSKMETILAEAKRIGNLDSILSSNRTEVGNWSANWNMGSPGRADPGTEMYYLAVMFSFMIKWNRDVGLTKRSGEDYLSFGKLNLISKNGQYIGAHLPVEGRSSFKPRLPREPKPNSLGLETTPSLRDSNDIFAWVAMPNKAINSVKDLHTYTQEIQNISLKPRLTSYLSGDDNLVETYVPAVTLRTDLLNQPDLSTLKISSGGETGQIKESKYSYRLVLNEKGAFMRSVQKHEIQMVTACIVMPSEIPKEFVIDRDFVFAAGTRKGGVLFTCYVPRDYWNYTPGESDQALSLLDSASWGQYRPAEKNQIIFSPVRIPSEEERLKWFQNSNQNKFNMTTYLHFRIEGKGDGYGSVELTYSDSPSTKNGWRSVPSWKAKLEYHPSDRDSETVASFRIYIENSIETKFYDQLSPGSTQNLEISRNNEASFLRGRGISSRMIVYMKETTNQTSTISSSSEISLPVANFETIITKNIKSAIPLTGCPVIPTVGPYIISPIRSPICSPIRSLTGCPIISPIRSPIRSPTGCPIISPILSPAGCPIISTIRPPVVPLVIPAIRPPVIPLVVPTIRPSIVIPKIISPASSSIKLVTNPYTNPYTKPIILSPMVIPPSFAI</sequence>
<feature type="region of interest" description="Disordered" evidence="1">
    <location>
        <begin position="147"/>
        <end position="167"/>
    </location>
</feature>
<dbReference type="EMBL" id="MK500501">
    <property type="protein sequence ID" value="QBK90890.1"/>
    <property type="molecule type" value="Genomic_DNA"/>
</dbReference>
<organism evidence="2">
    <name type="scientific">Pithovirus LCPAC201</name>
    <dbReference type="NCBI Taxonomy" id="2506591"/>
    <lineage>
        <taxon>Viruses</taxon>
        <taxon>Pithoviruses</taxon>
    </lineage>
</organism>
<name>A0A481Z725_9VIRU</name>
<accession>A0A481Z725</accession>
<evidence type="ECO:0000313" key="2">
    <source>
        <dbReference type="EMBL" id="QBK90890.1"/>
    </source>
</evidence>
<reference evidence="2" key="1">
    <citation type="journal article" date="2019" name="MBio">
        <title>Virus Genomes from Deep Sea Sediments Expand the Ocean Megavirome and Support Independent Origins of Viral Gigantism.</title>
        <authorList>
            <person name="Backstrom D."/>
            <person name="Yutin N."/>
            <person name="Jorgensen S.L."/>
            <person name="Dharamshi J."/>
            <person name="Homa F."/>
            <person name="Zaremba-Niedwiedzka K."/>
            <person name="Spang A."/>
            <person name="Wolf Y.I."/>
            <person name="Koonin E.V."/>
            <person name="Ettema T.J."/>
        </authorList>
    </citation>
    <scope>NUCLEOTIDE SEQUENCE</scope>
</reference>
<evidence type="ECO:0000256" key="1">
    <source>
        <dbReference type="SAM" id="MobiDB-lite"/>
    </source>
</evidence>